<dbReference type="EMBL" id="JAFFGZ010000005">
    <property type="protein sequence ID" value="KAK4644695.1"/>
    <property type="molecule type" value="Genomic_DNA"/>
</dbReference>
<keyword evidence="3" id="KW-1185">Reference proteome</keyword>
<dbReference type="GeneID" id="87891720"/>
<comment type="caution">
    <text evidence="2">The sequence shown here is derived from an EMBL/GenBank/DDBJ whole genome shotgun (WGS) entry which is preliminary data.</text>
</comment>
<evidence type="ECO:0000313" key="3">
    <source>
        <dbReference type="Proteomes" id="UP001322138"/>
    </source>
</evidence>
<evidence type="ECO:0000313" key="2">
    <source>
        <dbReference type="EMBL" id="KAK4644695.1"/>
    </source>
</evidence>
<name>A0ABR0FNY0_9PEZI</name>
<reference evidence="2 3" key="1">
    <citation type="journal article" date="2023" name="bioRxiv">
        <title>High-quality genome assemblies of four members of thePodospora anserinaspecies complex.</title>
        <authorList>
            <person name="Ament-Velasquez S.L."/>
            <person name="Vogan A.A."/>
            <person name="Wallerman O."/>
            <person name="Hartmann F."/>
            <person name="Gautier V."/>
            <person name="Silar P."/>
            <person name="Giraud T."/>
            <person name="Johannesson H."/>
        </authorList>
    </citation>
    <scope>NUCLEOTIDE SEQUENCE [LARGE SCALE GENOMIC DNA]</scope>
    <source>
        <strain evidence="2 3">CBS 112042</strain>
    </source>
</reference>
<proteinExistence type="predicted"/>
<feature type="region of interest" description="Disordered" evidence="1">
    <location>
        <begin position="54"/>
        <end position="74"/>
    </location>
</feature>
<sequence>MGELRALREVRDLRELCELREIRVLRELSVSTGVVELEKTFDLPRYELDGGGEKLRKERSKRGDDRGYEHTRKV</sequence>
<evidence type="ECO:0000256" key="1">
    <source>
        <dbReference type="SAM" id="MobiDB-lite"/>
    </source>
</evidence>
<dbReference type="Proteomes" id="UP001322138">
    <property type="component" value="Unassembled WGS sequence"/>
</dbReference>
<organism evidence="2 3">
    <name type="scientific">Podospora bellae-mahoneyi</name>
    <dbReference type="NCBI Taxonomy" id="2093777"/>
    <lineage>
        <taxon>Eukaryota</taxon>
        <taxon>Fungi</taxon>
        <taxon>Dikarya</taxon>
        <taxon>Ascomycota</taxon>
        <taxon>Pezizomycotina</taxon>
        <taxon>Sordariomycetes</taxon>
        <taxon>Sordariomycetidae</taxon>
        <taxon>Sordariales</taxon>
        <taxon>Podosporaceae</taxon>
        <taxon>Podospora</taxon>
    </lineage>
</organism>
<dbReference type="RefSeq" id="XP_062733671.1">
    <property type="nucleotide sequence ID" value="XM_062872521.1"/>
</dbReference>
<accession>A0ABR0FNY0</accession>
<protein>
    <submittedName>
        <fullName evidence="2">Uncharacterized protein</fullName>
    </submittedName>
</protein>
<gene>
    <name evidence="2" type="ORF">QC761_0055380</name>
</gene>